<accession>A0ABW5N0K3</accession>
<protein>
    <submittedName>
        <fullName evidence="2">YybH family protein</fullName>
    </submittedName>
</protein>
<dbReference type="EMBL" id="JBHULB010000083">
    <property type="protein sequence ID" value="MFD2589177.1"/>
    <property type="molecule type" value="Genomic_DNA"/>
</dbReference>
<reference evidence="3" key="1">
    <citation type="journal article" date="2019" name="Int. J. Syst. Evol. Microbiol.">
        <title>The Global Catalogue of Microorganisms (GCM) 10K type strain sequencing project: providing services to taxonomists for standard genome sequencing and annotation.</title>
        <authorList>
            <consortium name="The Broad Institute Genomics Platform"/>
            <consortium name="The Broad Institute Genome Sequencing Center for Infectious Disease"/>
            <person name="Wu L."/>
            <person name="Ma J."/>
        </authorList>
    </citation>
    <scope>NUCLEOTIDE SEQUENCE [LARGE SCALE GENOMIC DNA]</scope>
    <source>
        <strain evidence="3">KCTC 52368</strain>
    </source>
</reference>
<evidence type="ECO:0000259" key="1">
    <source>
        <dbReference type="Pfam" id="PF13474"/>
    </source>
</evidence>
<organism evidence="2 3">
    <name type="scientific">Croceitalea marina</name>
    <dbReference type="NCBI Taxonomy" id="1775166"/>
    <lineage>
        <taxon>Bacteria</taxon>
        <taxon>Pseudomonadati</taxon>
        <taxon>Bacteroidota</taxon>
        <taxon>Flavobacteriia</taxon>
        <taxon>Flavobacteriales</taxon>
        <taxon>Flavobacteriaceae</taxon>
        <taxon>Croceitalea</taxon>
    </lineage>
</organism>
<dbReference type="PROSITE" id="PS51257">
    <property type="entry name" value="PROKAR_LIPOPROTEIN"/>
    <property type="match status" value="1"/>
</dbReference>
<dbReference type="RefSeq" id="WP_377768653.1">
    <property type="nucleotide sequence ID" value="NZ_JBHULB010000083.1"/>
</dbReference>
<dbReference type="Pfam" id="PF13474">
    <property type="entry name" value="SnoaL_3"/>
    <property type="match status" value="1"/>
</dbReference>
<gene>
    <name evidence="2" type="ORF">ACFSQJ_19795</name>
</gene>
<comment type="caution">
    <text evidence="2">The sequence shown here is derived from an EMBL/GenBank/DDBJ whole genome shotgun (WGS) entry which is preliminary data.</text>
</comment>
<evidence type="ECO:0000313" key="2">
    <source>
        <dbReference type="EMBL" id="MFD2589177.1"/>
    </source>
</evidence>
<dbReference type="Proteomes" id="UP001597526">
    <property type="component" value="Unassembled WGS sequence"/>
</dbReference>
<sequence length="169" mass="19502">MRYRITLKIIALRLLALFSLVTLFSCNKRKEKLDFIGIEKEILVEFEKFENSLSNRDLETISKYYSDNPDFFWVENGSIAYPSGAAARNSIKSFYPSLKSMKFKSLDKKVVPINNSNALFYVEYEQVLVFPSDQKIEINGAMTIFMKKEDGAWKFIVGHSSGKPENQNQ</sequence>
<keyword evidence="3" id="KW-1185">Reference proteome</keyword>
<dbReference type="InterPro" id="IPR037401">
    <property type="entry name" value="SnoaL-like"/>
</dbReference>
<feature type="domain" description="SnoaL-like" evidence="1">
    <location>
        <begin position="47"/>
        <end position="161"/>
    </location>
</feature>
<proteinExistence type="predicted"/>
<name>A0ABW5N0K3_9FLAO</name>
<dbReference type="Gene3D" id="3.10.450.50">
    <property type="match status" value="1"/>
</dbReference>
<dbReference type="InterPro" id="IPR032710">
    <property type="entry name" value="NTF2-like_dom_sf"/>
</dbReference>
<dbReference type="SUPFAM" id="SSF54427">
    <property type="entry name" value="NTF2-like"/>
    <property type="match status" value="1"/>
</dbReference>
<evidence type="ECO:0000313" key="3">
    <source>
        <dbReference type="Proteomes" id="UP001597526"/>
    </source>
</evidence>